<accession>A0A7S9KZ64</accession>
<evidence type="ECO:0000259" key="1">
    <source>
        <dbReference type="Pfam" id="PF13649"/>
    </source>
</evidence>
<dbReference type="SUPFAM" id="SSF53335">
    <property type="entry name" value="S-adenosyl-L-methionine-dependent methyltransferases"/>
    <property type="match status" value="1"/>
</dbReference>
<dbReference type="Pfam" id="PF13649">
    <property type="entry name" value="Methyltransf_25"/>
    <property type="match status" value="1"/>
</dbReference>
<keyword evidence="3" id="KW-1185">Reference proteome</keyword>
<keyword evidence="2" id="KW-0808">Transferase</keyword>
<reference evidence="2 3" key="1">
    <citation type="submission" date="2020-11" db="EMBL/GenBank/DDBJ databases">
        <title>Pedobacter endophytica, an endophytic bacteria isolated form Carex pumila.</title>
        <authorList>
            <person name="Peng Y."/>
            <person name="Jiang L."/>
            <person name="Lee J."/>
        </authorList>
    </citation>
    <scope>NUCLEOTIDE SEQUENCE [LARGE SCALE GENOMIC DNA]</scope>
    <source>
        <strain evidence="2 3">JBR3-12</strain>
    </source>
</reference>
<dbReference type="EMBL" id="CP064939">
    <property type="protein sequence ID" value="QPH39542.1"/>
    <property type="molecule type" value="Genomic_DNA"/>
</dbReference>
<sequence length="236" mass="26499">MPIDTRHRSSAPEIMDDFNMEGEILTDALDKIAAINKLLGGNSVTLNGINVLLSGRAPGKVRITDVGCGNGAMLRMLADYAKRKNLNFELKGIDANQCTIDHAKSLSSAYPNISYQCTDIFAENAEALTCDVMLFTLTLHHFTDSEIVNLLSSLKSSVRIGIVVNDLERSALAYRLFTALSYVFKLNDMSREDGLVSILRGFKRKDLVKYEKEMNMGAAYIRWKWAFRYLWVIKTQ</sequence>
<protein>
    <submittedName>
        <fullName evidence="2">Methyltransferase domain-containing protein</fullName>
    </submittedName>
</protein>
<gene>
    <name evidence="2" type="ORF">IZT61_21300</name>
</gene>
<dbReference type="Gene3D" id="3.40.50.150">
    <property type="entry name" value="Vaccinia Virus protein VP39"/>
    <property type="match status" value="1"/>
</dbReference>
<dbReference type="InterPro" id="IPR041698">
    <property type="entry name" value="Methyltransf_25"/>
</dbReference>
<keyword evidence="2" id="KW-0489">Methyltransferase</keyword>
<dbReference type="GO" id="GO:0008168">
    <property type="term" value="F:methyltransferase activity"/>
    <property type="evidence" value="ECO:0007669"/>
    <property type="project" value="UniProtKB-KW"/>
</dbReference>
<dbReference type="InterPro" id="IPR029063">
    <property type="entry name" value="SAM-dependent_MTases_sf"/>
</dbReference>
<dbReference type="Proteomes" id="UP000594759">
    <property type="component" value="Chromosome"/>
</dbReference>
<evidence type="ECO:0000313" key="2">
    <source>
        <dbReference type="EMBL" id="QPH39542.1"/>
    </source>
</evidence>
<name>A0A7S9KZ64_9SPHI</name>
<organism evidence="2 3">
    <name type="scientific">Pedobacter endophyticus</name>
    <dbReference type="NCBI Taxonomy" id="2789740"/>
    <lineage>
        <taxon>Bacteria</taxon>
        <taxon>Pseudomonadati</taxon>
        <taxon>Bacteroidota</taxon>
        <taxon>Sphingobacteriia</taxon>
        <taxon>Sphingobacteriales</taxon>
        <taxon>Sphingobacteriaceae</taxon>
        <taxon>Pedobacter</taxon>
    </lineage>
</organism>
<dbReference type="GO" id="GO:0032259">
    <property type="term" value="P:methylation"/>
    <property type="evidence" value="ECO:0007669"/>
    <property type="project" value="UniProtKB-KW"/>
</dbReference>
<dbReference type="RefSeq" id="WP_196099008.1">
    <property type="nucleotide sequence ID" value="NZ_CP064939.1"/>
</dbReference>
<dbReference type="AlphaFoldDB" id="A0A7S9KZ64"/>
<evidence type="ECO:0000313" key="3">
    <source>
        <dbReference type="Proteomes" id="UP000594759"/>
    </source>
</evidence>
<dbReference type="KEGG" id="pex:IZT61_21300"/>
<feature type="domain" description="Methyltransferase" evidence="1">
    <location>
        <begin position="63"/>
        <end position="159"/>
    </location>
</feature>
<proteinExistence type="predicted"/>